<comment type="caution">
    <text evidence="8">The sequence shown here is derived from an EMBL/GenBank/DDBJ whole genome shotgun (WGS) entry which is preliminary data.</text>
</comment>
<sequence>MPSPSSSSSSSPETPQPPQSHAPPTITTTTCDTTATVTTSSSFASHSPSSSFLASSFSSFQQPSHPTPFRLRKTQSTSSLLSLASSSASRRNSISSSLSSSEEDSDSDNSSSDDDENDNEKKKHGSPPQQHRSMPLLSQRTVHQLVPGSVAAQCDYPLASAKRNMEFHTLFRSVPELDPLIEVYKCALQKEILLQGHIYITEHHLCFNANIFGWVTNLVIAFSDITSIEKRMTAMIIPNGIQVSTGHAKHIFASFMSRDMAFDQMYKVWQMHHDTAQVQTSLQPQNHSDFVLKNEEDDEEEDEDEDAFSESSSVTDDHTFSSEKESDEAIVKTPHCQCDEHLNQIALDATYKGTVGVMHELLFQTNFFPKALKKYEGCQDLTVNKWDGHTRESYYKRQLSNDEGVHIRCFRKDELVAIKIPHYCAVESTVRAPDTPMGAAICLRIRTCMSRVTSTKVRVYITFQIESSQSSPIKSRCFQKPS</sequence>
<evidence type="ECO:0000313" key="8">
    <source>
        <dbReference type="EMBL" id="KAI9267929.1"/>
    </source>
</evidence>
<dbReference type="SMART" id="SM00568">
    <property type="entry name" value="GRAM"/>
    <property type="match status" value="1"/>
</dbReference>
<keyword evidence="9" id="KW-1185">Reference proteome</keyword>
<proteinExistence type="inferred from homology"/>
<organism evidence="8 9">
    <name type="scientific">Phascolomyces articulosus</name>
    <dbReference type="NCBI Taxonomy" id="60185"/>
    <lineage>
        <taxon>Eukaryota</taxon>
        <taxon>Fungi</taxon>
        <taxon>Fungi incertae sedis</taxon>
        <taxon>Mucoromycota</taxon>
        <taxon>Mucoromycotina</taxon>
        <taxon>Mucoromycetes</taxon>
        <taxon>Mucorales</taxon>
        <taxon>Lichtheimiaceae</taxon>
        <taxon>Phascolomyces</taxon>
    </lineage>
</organism>
<dbReference type="GO" id="GO:0140268">
    <property type="term" value="C:endoplasmic reticulum-plasma membrane contact site"/>
    <property type="evidence" value="ECO:0007669"/>
    <property type="project" value="TreeGrafter"/>
</dbReference>
<reference evidence="8" key="2">
    <citation type="submission" date="2023-02" db="EMBL/GenBank/DDBJ databases">
        <authorList>
            <consortium name="DOE Joint Genome Institute"/>
            <person name="Mondo S.J."/>
            <person name="Chang Y."/>
            <person name="Wang Y."/>
            <person name="Ahrendt S."/>
            <person name="Andreopoulos W."/>
            <person name="Barry K."/>
            <person name="Beard J."/>
            <person name="Benny G.L."/>
            <person name="Blankenship S."/>
            <person name="Bonito G."/>
            <person name="Cuomo C."/>
            <person name="Desiro A."/>
            <person name="Gervers K.A."/>
            <person name="Hundley H."/>
            <person name="Kuo A."/>
            <person name="LaButti K."/>
            <person name="Lang B.F."/>
            <person name="Lipzen A."/>
            <person name="O'Donnell K."/>
            <person name="Pangilinan J."/>
            <person name="Reynolds N."/>
            <person name="Sandor L."/>
            <person name="Smith M.W."/>
            <person name="Tsang A."/>
            <person name="Grigoriev I.V."/>
            <person name="Stajich J.E."/>
            <person name="Spatafora J.W."/>
        </authorList>
    </citation>
    <scope>NUCLEOTIDE SEQUENCE</scope>
    <source>
        <strain evidence="8">RSA 2281</strain>
    </source>
</reference>
<dbReference type="PANTHER" id="PTHR23319:SF4">
    <property type="entry name" value="GRAM DOMAIN CONTAINING 1B, ISOFORM E"/>
    <property type="match status" value="1"/>
</dbReference>
<dbReference type="Pfam" id="PF02893">
    <property type="entry name" value="GRAM"/>
    <property type="match status" value="1"/>
</dbReference>
<dbReference type="Proteomes" id="UP001209540">
    <property type="component" value="Unassembled WGS sequence"/>
</dbReference>
<feature type="compositionally biased region" description="Low complexity" evidence="6">
    <location>
        <begin position="1"/>
        <end position="13"/>
    </location>
</feature>
<feature type="compositionally biased region" description="Low complexity" evidence="6">
    <location>
        <begin position="78"/>
        <end position="100"/>
    </location>
</feature>
<dbReference type="PANTHER" id="PTHR23319">
    <property type="entry name" value="GRAM DOMAIN CONTAINING 1B, ISOFORM E"/>
    <property type="match status" value="1"/>
</dbReference>
<keyword evidence="3" id="KW-0812">Transmembrane</keyword>
<keyword evidence="5" id="KW-0472">Membrane</keyword>
<evidence type="ECO:0000256" key="6">
    <source>
        <dbReference type="SAM" id="MobiDB-lite"/>
    </source>
</evidence>
<dbReference type="InterPro" id="IPR051482">
    <property type="entry name" value="Cholesterol_transport"/>
</dbReference>
<dbReference type="GO" id="GO:0032366">
    <property type="term" value="P:intracellular sterol transport"/>
    <property type="evidence" value="ECO:0007669"/>
    <property type="project" value="TreeGrafter"/>
</dbReference>
<evidence type="ECO:0000256" key="4">
    <source>
        <dbReference type="ARBA" id="ARBA00022989"/>
    </source>
</evidence>
<accession>A0AAD5K3C6</accession>
<comment type="subcellular location">
    <subcellularLocation>
        <location evidence="1">Membrane</location>
        <topology evidence="1">Single-pass membrane protein</topology>
    </subcellularLocation>
</comment>
<dbReference type="GO" id="GO:0032934">
    <property type="term" value="F:sterol binding"/>
    <property type="evidence" value="ECO:0007669"/>
    <property type="project" value="TreeGrafter"/>
</dbReference>
<evidence type="ECO:0000313" key="9">
    <source>
        <dbReference type="Proteomes" id="UP001209540"/>
    </source>
</evidence>
<dbReference type="Pfam" id="PF16016">
    <property type="entry name" value="VASt"/>
    <property type="match status" value="1"/>
</dbReference>
<evidence type="ECO:0000259" key="7">
    <source>
        <dbReference type="PROSITE" id="PS51778"/>
    </source>
</evidence>
<reference evidence="8" key="1">
    <citation type="journal article" date="2022" name="IScience">
        <title>Evolution of zygomycete secretomes and the origins of terrestrial fungal ecologies.</title>
        <authorList>
            <person name="Chang Y."/>
            <person name="Wang Y."/>
            <person name="Mondo S."/>
            <person name="Ahrendt S."/>
            <person name="Andreopoulos W."/>
            <person name="Barry K."/>
            <person name="Beard J."/>
            <person name="Benny G.L."/>
            <person name="Blankenship S."/>
            <person name="Bonito G."/>
            <person name="Cuomo C."/>
            <person name="Desiro A."/>
            <person name="Gervers K.A."/>
            <person name="Hundley H."/>
            <person name="Kuo A."/>
            <person name="LaButti K."/>
            <person name="Lang B.F."/>
            <person name="Lipzen A."/>
            <person name="O'Donnell K."/>
            <person name="Pangilinan J."/>
            <person name="Reynolds N."/>
            <person name="Sandor L."/>
            <person name="Smith M.E."/>
            <person name="Tsang A."/>
            <person name="Grigoriev I.V."/>
            <person name="Stajich J.E."/>
            <person name="Spatafora J.W."/>
        </authorList>
    </citation>
    <scope>NUCLEOTIDE SEQUENCE</scope>
    <source>
        <strain evidence="8">RSA 2281</strain>
    </source>
</reference>
<feature type="compositionally biased region" description="Acidic residues" evidence="6">
    <location>
        <begin position="295"/>
        <end position="308"/>
    </location>
</feature>
<protein>
    <submittedName>
        <fullName evidence="8">GRAM domain-containing protein</fullName>
    </submittedName>
</protein>
<feature type="region of interest" description="Disordered" evidence="6">
    <location>
        <begin position="294"/>
        <end position="327"/>
    </location>
</feature>
<dbReference type="InterPro" id="IPR031968">
    <property type="entry name" value="VASt"/>
</dbReference>
<evidence type="ECO:0000256" key="2">
    <source>
        <dbReference type="ARBA" id="ARBA00006582"/>
    </source>
</evidence>
<evidence type="ECO:0000256" key="3">
    <source>
        <dbReference type="ARBA" id="ARBA00022692"/>
    </source>
</evidence>
<feature type="compositionally biased region" description="Basic and acidic residues" evidence="6">
    <location>
        <begin position="315"/>
        <end position="327"/>
    </location>
</feature>
<dbReference type="PROSITE" id="PS51778">
    <property type="entry name" value="VAST"/>
    <property type="match status" value="1"/>
</dbReference>
<dbReference type="EMBL" id="JAIXMP010000009">
    <property type="protein sequence ID" value="KAI9267929.1"/>
    <property type="molecule type" value="Genomic_DNA"/>
</dbReference>
<dbReference type="GO" id="GO:0005789">
    <property type="term" value="C:endoplasmic reticulum membrane"/>
    <property type="evidence" value="ECO:0007669"/>
    <property type="project" value="TreeGrafter"/>
</dbReference>
<gene>
    <name evidence="8" type="ORF">BDA99DRAFT_351030</name>
</gene>
<dbReference type="GO" id="GO:0120015">
    <property type="term" value="F:sterol transfer activity"/>
    <property type="evidence" value="ECO:0007669"/>
    <property type="project" value="TreeGrafter"/>
</dbReference>
<dbReference type="InterPro" id="IPR011993">
    <property type="entry name" value="PH-like_dom_sf"/>
</dbReference>
<dbReference type="GO" id="GO:0005886">
    <property type="term" value="C:plasma membrane"/>
    <property type="evidence" value="ECO:0007669"/>
    <property type="project" value="TreeGrafter"/>
</dbReference>
<dbReference type="InterPro" id="IPR004182">
    <property type="entry name" value="GRAM"/>
</dbReference>
<name>A0AAD5K3C6_9FUNG</name>
<comment type="similarity">
    <text evidence="2">Belongs to the YSP2 family.</text>
</comment>
<keyword evidence="4" id="KW-1133">Transmembrane helix</keyword>
<dbReference type="Gene3D" id="2.30.29.30">
    <property type="entry name" value="Pleckstrin-homology domain (PH domain)/Phosphotyrosine-binding domain (PTB)"/>
    <property type="match status" value="1"/>
</dbReference>
<feature type="domain" description="VASt" evidence="7">
    <location>
        <begin position="341"/>
        <end position="482"/>
    </location>
</feature>
<dbReference type="CDD" id="cd13220">
    <property type="entry name" value="PH-GRAM_GRAMDC"/>
    <property type="match status" value="1"/>
</dbReference>
<feature type="compositionally biased region" description="Acidic residues" evidence="6">
    <location>
        <begin position="101"/>
        <end position="118"/>
    </location>
</feature>
<dbReference type="AlphaFoldDB" id="A0AAD5K3C6"/>
<evidence type="ECO:0000256" key="5">
    <source>
        <dbReference type="ARBA" id="ARBA00023136"/>
    </source>
</evidence>
<evidence type="ECO:0000256" key="1">
    <source>
        <dbReference type="ARBA" id="ARBA00004167"/>
    </source>
</evidence>
<feature type="region of interest" description="Disordered" evidence="6">
    <location>
        <begin position="1"/>
        <end position="135"/>
    </location>
</feature>
<feature type="compositionally biased region" description="Low complexity" evidence="6">
    <location>
        <begin position="22"/>
        <end position="68"/>
    </location>
</feature>